<evidence type="ECO:0000256" key="11">
    <source>
        <dbReference type="SAM" id="Phobius"/>
    </source>
</evidence>
<dbReference type="Proteomes" id="UP000015453">
    <property type="component" value="Unassembled WGS sequence"/>
</dbReference>
<comment type="similarity">
    <text evidence="2 10">Belongs to the major facilitator superfamily. Sugar transporter (TC 2.A.1.1) family.</text>
</comment>
<keyword evidence="5 11" id="KW-0812">Transmembrane</keyword>
<dbReference type="InterPro" id="IPR020846">
    <property type="entry name" value="MFS_dom"/>
</dbReference>
<evidence type="ECO:0000256" key="8">
    <source>
        <dbReference type="ARBA" id="ARBA00023136"/>
    </source>
</evidence>
<dbReference type="EMBL" id="AUSU01002516">
    <property type="protein sequence ID" value="EPS68632.1"/>
    <property type="molecule type" value="Genomic_DNA"/>
</dbReference>
<dbReference type="Pfam" id="PF00083">
    <property type="entry name" value="Sugar_tr"/>
    <property type="match status" value="1"/>
</dbReference>
<dbReference type="InterPro" id="IPR045262">
    <property type="entry name" value="STP/PLT_plant"/>
</dbReference>
<evidence type="ECO:0000313" key="14">
    <source>
        <dbReference type="Proteomes" id="UP000015453"/>
    </source>
</evidence>
<evidence type="ECO:0000256" key="10">
    <source>
        <dbReference type="RuleBase" id="RU003346"/>
    </source>
</evidence>
<keyword evidence="14" id="KW-1185">Reference proteome</keyword>
<sequence length="354" mass="38828">MASSSSSSQPFNSQMTLYVLVSWAFAAFGGLMFGYDVGISGGVTAMDDFLEKFFPRVYQRKLVAKENNYCKYNDQYLQLFTSSLYLAALVASFGASKACTILGRRLTIRLASILFIVAAVVSGSAPNLFLLIIGRILFGIGVGFGNESVPLFLSEVAPVQYRGGVNILFQLLVTVGILVANIINYFVSTVHPYGWRIALGLAVIPAVVLFIGSFIITDTPPSLLERGKEADAKSTLRKIRGVENVDEEFEQIREASEIAKRVKNPYRNLLKKSSFPMLFISVIIQIFQQFTGINAVMFYAPVLFQTVGFRNDGSLLSAVITGTINVVSTLIAVAAVDRFGRRKLLLQASVQMFL</sequence>
<feature type="transmembrane region" description="Helical" evidence="11">
    <location>
        <begin position="129"/>
        <end position="153"/>
    </location>
</feature>
<feature type="domain" description="Major facilitator superfamily (MFS) profile" evidence="12">
    <location>
        <begin position="22"/>
        <end position="354"/>
    </location>
</feature>
<dbReference type="PROSITE" id="PS50850">
    <property type="entry name" value="MFS"/>
    <property type="match status" value="1"/>
</dbReference>
<reference evidence="13 14" key="1">
    <citation type="journal article" date="2013" name="BMC Genomics">
        <title>The miniature genome of a carnivorous plant Genlisea aurea contains a low number of genes and short non-coding sequences.</title>
        <authorList>
            <person name="Leushkin E.V."/>
            <person name="Sutormin R.A."/>
            <person name="Nabieva E.R."/>
            <person name="Penin A.A."/>
            <person name="Kondrashov A.S."/>
            <person name="Logacheva M.D."/>
        </authorList>
    </citation>
    <scope>NUCLEOTIDE SEQUENCE [LARGE SCALE GENOMIC DNA]</scope>
</reference>
<dbReference type="PROSITE" id="PS00217">
    <property type="entry name" value="SUGAR_TRANSPORT_2"/>
    <property type="match status" value="1"/>
</dbReference>
<feature type="transmembrane region" description="Helical" evidence="11">
    <location>
        <begin position="314"/>
        <end position="336"/>
    </location>
</feature>
<evidence type="ECO:0000256" key="1">
    <source>
        <dbReference type="ARBA" id="ARBA00004141"/>
    </source>
</evidence>
<dbReference type="OrthoDB" id="508119at2759"/>
<dbReference type="GO" id="GO:0015293">
    <property type="term" value="F:symporter activity"/>
    <property type="evidence" value="ECO:0007669"/>
    <property type="project" value="UniProtKB-KW"/>
</dbReference>
<dbReference type="PANTHER" id="PTHR23500:SF371">
    <property type="entry name" value="OS07G0206600 PROTEIN"/>
    <property type="match status" value="1"/>
</dbReference>
<comment type="subcellular location">
    <subcellularLocation>
        <location evidence="1">Membrane</location>
        <topology evidence="1">Multi-pass membrane protein</topology>
    </subcellularLocation>
</comment>
<feature type="transmembrane region" description="Helical" evidence="11">
    <location>
        <begin position="165"/>
        <end position="187"/>
    </location>
</feature>
<keyword evidence="4" id="KW-0762">Sugar transport</keyword>
<feature type="transmembrane region" description="Helical" evidence="11">
    <location>
        <begin position="15"/>
        <end position="35"/>
    </location>
</feature>
<evidence type="ECO:0000256" key="2">
    <source>
        <dbReference type="ARBA" id="ARBA00010992"/>
    </source>
</evidence>
<evidence type="ECO:0000259" key="12">
    <source>
        <dbReference type="PROSITE" id="PS50850"/>
    </source>
</evidence>
<comment type="similarity">
    <text evidence="9">Belongs to the major facilitator superfamily. Phosphate:H(+) symporter (TC 2.A.1.9) family.</text>
</comment>
<gene>
    <name evidence="13" type="ORF">M569_06138</name>
</gene>
<evidence type="ECO:0000256" key="4">
    <source>
        <dbReference type="ARBA" id="ARBA00022597"/>
    </source>
</evidence>
<feature type="non-terminal residue" evidence="13">
    <location>
        <position position="354"/>
    </location>
</feature>
<protein>
    <recommendedName>
        <fullName evidence="12">Major facilitator superfamily (MFS) profile domain-containing protein</fullName>
    </recommendedName>
</protein>
<dbReference type="InterPro" id="IPR003663">
    <property type="entry name" value="Sugar/inositol_transpt"/>
</dbReference>
<dbReference type="PROSITE" id="PS00216">
    <property type="entry name" value="SUGAR_TRANSPORT_1"/>
    <property type="match status" value="1"/>
</dbReference>
<dbReference type="InterPro" id="IPR044778">
    <property type="entry name" value="MFS_STP/MST-like_plant"/>
</dbReference>
<keyword evidence="7 11" id="KW-1133">Transmembrane helix</keyword>
<keyword evidence="8 11" id="KW-0472">Membrane</keyword>
<dbReference type="AlphaFoldDB" id="S8E855"/>
<dbReference type="NCBIfam" id="TIGR00879">
    <property type="entry name" value="SP"/>
    <property type="match status" value="1"/>
</dbReference>
<evidence type="ECO:0000256" key="6">
    <source>
        <dbReference type="ARBA" id="ARBA00022847"/>
    </source>
</evidence>
<keyword evidence="3 10" id="KW-0813">Transport</keyword>
<feature type="transmembrane region" description="Helical" evidence="11">
    <location>
        <begin position="76"/>
        <end position="94"/>
    </location>
</feature>
<keyword evidence="6" id="KW-0769">Symport</keyword>
<dbReference type="PRINTS" id="PR00171">
    <property type="entry name" value="SUGRTRNSPORT"/>
</dbReference>
<evidence type="ECO:0000256" key="3">
    <source>
        <dbReference type="ARBA" id="ARBA00022448"/>
    </source>
</evidence>
<accession>S8E855</accession>
<evidence type="ECO:0000256" key="5">
    <source>
        <dbReference type="ARBA" id="ARBA00022692"/>
    </source>
</evidence>
<feature type="transmembrane region" description="Helical" evidence="11">
    <location>
        <begin position="277"/>
        <end position="302"/>
    </location>
</feature>
<evidence type="ECO:0000256" key="7">
    <source>
        <dbReference type="ARBA" id="ARBA00022989"/>
    </source>
</evidence>
<dbReference type="Gene3D" id="1.20.1250.20">
    <property type="entry name" value="MFS general substrate transporter like domains"/>
    <property type="match status" value="1"/>
</dbReference>
<dbReference type="GO" id="GO:0015145">
    <property type="term" value="F:monosaccharide transmembrane transporter activity"/>
    <property type="evidence" value="ECO:0007669"/>
    <property type="project" value="InterPro"/>
</dbReference>
<dbReference type="CDD" id="cd17361">
    <property type="entry name" value="MFS_STP"/>
    <property type="match status" value="1"/>
</dbReference>
<dbReference type="PANTHER" id="PTHR23500">
    <property type="entry name" value="SOLUTE CARRIER FAMILY 2, FACILITATED GLUCOSE TRANSPORTER"/>
    <property type="match status" value="1"/>
</dbReference>
<dbReference type="InterPro" id="IPR036259">
    <property type="entry name" value="MFS_trans_sf"/>
</dbReference>
<proteinExistence type="inferred from homology"/>
<dbReference type="InterPro" id="IPR005828">
    <property type="entry name" value="MFS_sugar_transport-like"/>
</dbReference>
<feature type="transmembrane region" description="Helical" evidence="11">
    <location>
        <begin position="193"/>
        <end position="216"/>
    </location>
</feature>
<organism evidence="13 14">
    <name type="scientific">Genlisea aurea</name>
    <dbReference type="NCBI Taxonomy" id="192259"/>
    <lineage>
        <taxon>Eukaryota</taxon>
        <taxon>Viridiplantae</taxon>
        <taxon>Streptophyta</taxon>
        <taxon>Embryophyta</taxon>
        <taxon>Tracheophyta</taxon>
        <taxon>Spermatophyta</taxon>
        <taxon>Magnoliopsida</taxon>
        <taxon>eudicotyledons</taxon>
        <taxon>Gunneridae</taxon>
        <taxon>Pentapetalae</taxon>
        <taxon>asterids</taxon>
        <taxon>lamiids</taxon>
        <taxon>Lamiales</taxon>
        <taxon>Lentibulariaceae</taxon>
        <taxon>Genlisea</taxon>
    </lineage>
</organism>
<feature type="transmembrane region" description="Helical" evidence="11">
    <location>
        <begin position="106"/>
        <end position="123"/>
    </location>
</feature>
<evidence type="ECO:0000313" key="13">
    <source>
        <dbReference type="EMBL" id="EPS68632.1"/>
    </source>
</evidence>
<dbReference type="GO" id="GO:0016020">
    <property type="term" value="C:membrane"/>
    <property type="evidence" value="ECO:0007669"/>
    <property type="project" value="UniProtKB-SubCell"/>
</dbReference>
<comment type="caution">
    <text evidence="13">The sequence shown here is derived from an EMBL/GenBank/DDBJ whole genome shotgun (WGS) entry which is preliminary data.</text>
</comment>
<name>S8E855_9LAMI</name>
<dbReference type="InterPro" id="IPR005829">
    <property type="entry name" value="Sugar_transporter_CS"/>
</dbReference>
<dbReference type="SUPFAM" id="SSF103473">
    <property type="entry name" value="MFS general substrate transporter"/>
    <property type="match status" value="1"/>
</dbReference>
<evidence type="ECO:0000256" key="9">
    <source>
        <dbReference type="ARBA" id="ARBA00044504"/>
    </source>
</evidence>